<evidence type="ECO:0000313" key="3">
    <source>
        <dbReference type="Proteomes" id="UP000712600"/>
    </source>
</evidence>
<dbReference type="AlphaFoldDB" id="A0A8S9NRL8"/>
<comment type="caution">
    <text evidence="2">The sequence shown here is derived from an EMBL/GenBank/DDBJ whole genome shotgun (WGS) entry which is preliminary data.</text>
</comment>
<feature type="compositionally biased region" description="Basic and acidic residues" evidence="1">
    <location>
        <begin position="205"/>
        <end position="221"/>
    </location>
</feature>
<dbReference type="Proteomes" id="UP000712600">
    <property type="component" value="Unassembled WGS sequence"/>
</dbReference>
<gene>
    <name evidence="2" type="ORF">F2Q69_00042364</name>
</gene>
<evidence type="ECO:0000313" key="2">
    <source>
        <dbReference type="EMBL" id="KAF3503719.1"/>
    </source>
</evidence>
<sequence length="227" mass="25516">MGNPCRLVLDMSRIGLTVPGCLVTAIGERVQSVPLFKSMARIDTEGMQWLRCNHPFFYKRQASPSLCRHARASSCTLKHKEKQRKDRELVGFNIQPQEWCEVHKEAALGEIKGEVMNDPLMGFDSDSLKGRGAWECSFMGVGNDPVMCRKWFHGSSMEGMMGATHEWILSIPMDHEKTNSRSGNKPRDLVGLNKMKRGSWTSDETAERCENEARSAGRSSDKLSVAH</sequence>
<evidence type="ECO:0000256" key="1">
    <source>
        <dbReference type="SAM" id="MobiDB-lite"/>
    </source>
</evidence>
<reference evidence="2" key="1">
    <citation type="submission" date="2019-12" db="EMBL/GenBank/DDBJ databases">
        <title>Genome sequencing and annotation of Brassica cretica.</title>
        <authorList>
            <person name="Studholme D.J."/>
            <person name="Sarris P."/>
        </authorList>
    </citation>
    <scope>NUCLEOTIDE SEQUENCE</scope>
    <source>
        <strain evidence="2">PFS-109/04</strain>
        <tissue evidence="2">Leaf</tissue>
    </source>
</reference>
<feature type="region of interest" description="Disordered" evidence="1">
    <location>
        <begin position="176"/>
        <end position="227"/>
    </location>
</feature>
<protein>
    <submittedName>
        <fullName evidence="2">Uncharacterized protein</fullName>
    </submittedName>
</protein>
<dbReference type="EMBL" id="QGKX02001621">
    <property type="protein sequence ID" value="KAF3503719.1"/>
    <property type="molecule type" value="Genomic_DNA"/>
</dbReference>
<name>A0A8S9NRL8_BRACR</name>
<proteinExistence type="predicted"/>
<organism evidence="2 3">
    <name type="scientific">Brassica cretica</name>
    <name type="common">Mustard</name>
    <dbReference type="NCBI Taxonomy" id="69181"/>
    <lineage>
        <taxon>Eukaryota</taxon>
        <taxon>Viridiplantae</taxon>
        <taxon>Streptophyta</taxon>
        <taxon>Embryophyta</taxon>
        <taxon>Tracheophyta</taxon>
        <taxon>Spermatophyta</taxon>
        <taxon>Magnoliopsida</taxon>
        <taxon>eudicotyledons</taxon>
        <taxon>Gunneridae</taxon>
        <taxon>Pentapetalae</taxon>
        <taxon>rosids</taxon>
        <taxon>malvids</taxon>
        <taxon>Brassicales</taxon>
        <taxon>Brassicaceae</taxon>
        <taxon>Brassiceae</taxon>
        <taxon>Brassica</taxon>
    </lineage>
</organism>
<accession>A0A8S9NRL8</accession>